<accession>A0AAV6UWN7</accession>
<dbReference type="EMBL" id="JAFNEN010000230">
    <property type="protein sequence ID" value="KAG8188787.1"/>
    <property type="molecule type" value="Genomic_DNA"/>
</dbReference>
<dbReference type="InterPro" id="IPR000719">
    <property type="entry name" value="Prot_kinase_dom"/>
</dbReference>
<dbReference type="PANTHER" id="PTHR44167:SF24">
    <property type="entry name" value="SERINE_THREONINE-PROTEIN KINASE CHK2"/>
    <property type="match status" value="1"/>
</dbReference>
<dbReference type="Pfam" id="PF00069">
    <property type="entry name" value="Pkinase"/>
    <property type="match status" value="1"/>
</dbReference>
<dbReference type="SMART" id="SM00220">
    <property type="entry name" value="S_TKc"/>
    <property type="match status" value="1"/>
</dbReference>
<feature type="binding site" evidence="3">
    <location>
        <position position="268"/>
    </location>
    <ligand>
        <name>ATP</name>
        <dbReference type="ChEBI" id="CHEBI:30616"/>
    </ligand>
</feature>
<evidence type="ECO:0000313" key="6">
    <source>
        <dbReference type="EMBL" id="KAG8188787.1"/>
    </source>
</evidence>
<gene>
    <name evidence="6" type="ORF">JTE90_009181</name>
</gene>
<reference evidence="6 7" key="1">
    <citation type="journal article" date="2022" name="Nat. Ecol. Evol.">
        <title>A masculinizing supergene underlies an exaggerated male reproductive morph in a spider.</title>
        <authorList>
            <person name="Hendrickx F."/>
            <person name="De Corte Z."/>
            <person name="Sonet G."/>
            <person name="Van Belleghem S.M."/>
            <person name="Kostlbacher S."/>
            <person name="Vangestel C."/>
        </authorList>
    </citation>
    <scope>NUCLEOTIDE SEQUENCE [LARGE SCALE GENOMIC DNA]</scope>
    <source>
        <strain evidence="6">W744_W776</strain>
    </source>
</reference>
<sequence length="557" mass="62820">MPFHFSFTVNSFVVVVKKTRHESSNGLKDHPNNSTLSIKSQTEEVKEIKEFIITETENASQGPSHKASCQTFEQDAGDNINRGSTVSNPRGESQEAKLAAEIAETLENIIKQVELVTQNESNILNPVDDDKNKNETTHILVEDRVINPEIIDVMEDLIKGVELNAQPTIQNEPNILQKINYLINHDQLTEIQDPSKSSSSVKPPKNIMENENGRTTSAQTLPESTEKCPEALTPLQKNYVYKGQLGKGAFGQVHRLRHKLTKEEVAAKIVKSRHVTSSEAEIWPNLAHPNLLKLLEQHPFSEYHIFISPKQDKRLVDIIYKAPFTDIKQYLLDALCGLEYLHHMDLCHLDMKADNILIGKQGAMLCDFGFVHPSKGLKNASFRPPVIYRPPEASLSKGATAKISKGTAVDLWAFGVMMVELFTRFPLINKKVRGENQKSKEKTGKRVLIILSEKRSPRKTSNIFSRKISHKLTETPGELPLTSSTLFSTFLHTIEYQPKKQRSILSSKIPCRNILWRIKKTSRCGTRIKVTSIVNHPGMLQKNFLPLPTTKQARCAF</sequence>
<dbReference type="Proteomes" id="UP000827092">
    <property type="component" value="Unassembled WGS sequence"/>
</dbReference>
<name>A0AAV6UWN7_9ARAC</name>
<dbReference type="CDD" id="cd00180">
    <property type="entry name" value="PKc"/>
    <property type="match status" value="1"/>
</dbReference>
<evidence type="ECO:0000313" key="7">
    <source>
        <dbReference type="Proteomes" id="UP000827092"/>
    </source>
</evidence>
<dbReference type="GO" id="GO:0044773">
    <property type="term" value="P:mitotic DNA damage checkpoint signaling"/>
    <property type="evidence" value="ECO:0007669"/>
    <property type="project" value="TreeGrafter"/>
</dbReference>
<keyword evidence="1 3" id="KW-0547">Nucleotide-binding</keyword>
<dbReference type="SUPFAM" id="SSF56112">
    <property type="entry name" value="Protein kinase-like (PK-like)"/>
    <property type="match status" value="1"/>
</dbReference>
<evidence type="ECO:0000259" key="5">
    <source>
        <dbReference type="PROSITE" id="PS50011"/>
    </source>
</evidence>
<dbReference type="InterPro" id="IPR011009">
    <property type="entry name" value="Kinase-like_dom_sf"/>
</dbReference>
<dbReference type="PROSITE" id="PS50011">
    <property type="entry name" value="PROTEIN_KINASE_DOM"/>
    <property type="match status" value="1"/>
</dbReference>
<evidence type="ECO:0000256" key="4">
    <source>
        <dbReference type="SAM" id="MobiDB-lite"/>
    </source>
</evidence>
<dbReference type="AlphaFoldDB" id="A0AAV6UWN7"/>
<organism evidence="6 7">
    <name type="scientific">Oedothorax gibbosus</name>
    <dbReference type="NCBI Taxonomy" id="931172"/>
    <lineage>
        <taxon>Eukaryota</taxon>
        <taxon>Metazoa</taxon>
        <taxon>Ecdysozoa</taxon>
        <taxon>Arthropoda</taxon>
        <taxon>Chelicerata</taxon>
        <taxon>Arachnida</taxon>
        <taxon>Araneae</taxon>
        <taxon>Araneomorphae</taxon>
        <taxon>Entelegynae</taxon>
        <taxon>Araneoidea</taxon>
        <taxon>Linyphiidae</taxon>
        <taxon>Erigoninae</taxon>
        <taxon>Oedothorax</taxon>
    </lineage>
</organism>
<feature type="domain" description="Protein kinase" evidence="5">
    <location>
        <begin position="239"/>
        <end position="491"/>
    </location>
</feature>
<protein>
    <recommendedName>
        <fullName evidence="5">Protein kinase domain-containing protein</fullName>
    </recommendedName>
</protein>
<feature type="region of interest" description="Disordered" evidence="4">
    <location>
        <begin position="191"/>
        <end position="227"/>
    </location>
</feature>
<keyword evidence="7" id="KW-1185">Reference proteome</keyword>
<dbReference type="GO" id="GO:0005737">
    <property type="term" value="C:cytoplasm"/>
    <property type="evidence" value="ECO:0007669"/>
    <property type="project" value="TreeGrafter"/>
</dbReference>
<dbReference type="Gene3D" id="3.30.200.20">
    <property type="entry name" value="Phosphorylase Kinase, domain 1"/>
    <property type="match status" value="1"/>
</dbReference>
<evidence type="ECO:0000256" key="2">
    <source>
        <dbReference type="ARBA" id="ARBA00022840"/>
    </source>
</evidence>
<feature type="compositionally biased region" description="Polar residues" evidence="4">
    <location>
        <begin position="213"/>
        <end position="223"/>
    </location>
</feature>
<feature type="compositionally biased region" description="Low complexity" evidence="4">
    <location>
        <begin position="194"/>
        <end position="205"/>
    </location>
</feature>
<dbReference type="InterPro" id="IPR017441">
    <property type="entry name" value="Protein_kinase_ATP_BS"/>
</dbReference>
<dbReference type="PROSITE" id="PS00107">
    <property type="entry name" value="PROTEIN_KINASE_ATP"/>
    <property type="match status" value="1"/>
</dbReference>
<dbReference type="Gene3D" id="1.10.510.10">
    <property type="entry name" value="Transferase(Phosphotransferase) domain 1"/>
    <property type="match status" value="1"/>
</dbReference>
<evidence type="ECO:0000256" key="3">
    <source>
        <dbReference type="PROSITE-ProRule" id="PRU10141"/>
    </source>
</evidence>
<dbReference type="GO" id="GO:0005634">
    <property type="term" value="C:nucleus"/>
    <property type="evidence" value="ECO:0007669"/>
    <property type="project" value="TreeGrafter"/>
</dbReference>
<comment type="caution">
    <text evidence="6">The sequence shown here is derived from an EMBL/GenBank/DDBJ whole genome shotgun (WGS) entry which is preliminary data.</text>
</comment>
<dbReference type="PROSITE" id="PS00108">
    <property type="entry name" value="PROTEIN_KINASE_ST"/>
    <property type="match status" value="1"/>
</dbReference>
<keyword evidence="2 3" id="KW-0067">ATP-binding</keyword>
<dbReference type="GO" id="GO:0004674">
    <property type="term" value="F:protein serine/threonine kinase activity"/>
    <property type="evidence" value="ECO:0007669"/>
    <property type="project" value="TreeGrafter"/>
</dbReference>
<evidence type="ECO:0000256" key="1">
    <source>
        <dbReference type="ARBA" id="ARBA00022741"/>
    </source>
</evidence>
<dbReference type="InterPro" id="IPR008271">
    <property type="entry name" value="Ser/Thr_kinase_AS"/>
</dbReference>
<dbReference type="PANTHER" id="PTHR44167">
    <property type="entry name" value="OVARIAN-SPECIFIC SERINE/THREONINE-PROTEIN KINASE LOK-RELATED"/>
    <property type="match status" value="1"/>
</dbReference>
<proteinExistence type="predicted"/>
<dbReference type="GO" id="GO:0005524">
    <property type="term" value="F:ATP binding"/>
    <property type="evidence" value="ECO:0007669"/>
    <property type="project" value="UniProtKB-UniRule"/>
</dbReference>